<feature type="transmembrane region" description="Helical" evidence="1">
    <location>
        <begin position="73"/>
        <end position="91"/>
    </location>
</feature>
<dbReference type="AlphaFoldDB" id="A0A8J5VIT3"/>
<gene>
    <name evidence="3" type="ORF">GUJ93_ZPchr0003g17648</name>
</gene>
<evidence type="ECO:0000256" key="1">
    <source>
        <dbReference type="SAM" id="Phobius"/>
    </source>
</evidence>
<keyword evidence="1" id="KW-0812">Transmembrane</keyword>
<evidence type="ECO:0000313" key="4">
    <source>
        <dbReference type="Proteomes" id="UP000729402"/>
    </source>
</evidence>
<reference evidence="3" key="2">
    <citation type="submission" date="2021-02" db="EMBL/GenBank/DDBJ databases">
        <authorList>
            <person name="Kimball J.A."/>
            <person name="Haas M.W."/>
            <person name="Macchietto M."/>
            <person name="Kono T."/>
            <person name="Duquette J."/>
            <person name="Shao M."/>
        </authorList>
    </citation>
    <scope>NUCLEOTIDE SEQUENCE</scope>
    <source>
        <tissue evidence="3">Fresh leaf tissue</tissue>
    </source>
</reference>
<accession>A0A8J5VIT3</accession>
<keyword evidence="2" id="KW-0732">Signal</keyword>
<feature type="transmembrane region" description="Helical" evidence="1">
    <location>
        <begin position="35"/>
        <end position="52"/>
    </location>
</feature>
<protein>
    <recommendedName>
        <fullName evidence="5">Secreted peptide</fullName>
    </recommendedName>
</protein>
<evidence type="ECO:0008006" key="5">
    <source>
        <dbReference type="Google" id="ProtNLM"/>
    </source>
</evidence>
<feature type="chain" id="PRO_5035276026" description="Secreted peptide" evidence="2">
    <location>
        <begin position="24"/>
        <end position="102"/>
    </location>
</feature>
<feature type="signal peptide" evidence="2">
    <location>
        <begin position="1"/>
        <end position="23"/>
    </location>
</feature>
<evidence type="ECO:0000313" key="3">
    <source>
        <dbReference type="EMBL" id="KAG8061456.1"/>
    </source>
</evidence>
<dbReference type="Proteomes" id="UP000729402">
    <property type="component" value="Unassembled WGS sequence"/>
</dbReference>
<keyword evidence="4" id="KW-1185">Reference proteome</keyword>
<organism evidence="3 4">
    <name type="scientific">Zizania palustris</name>
    <name type="common">Northern wild rice</name>
    <dbReference type="NCBI Taxonomy" id="103762"/>
    <lineage>
        <taxon>Eukaryota</taxon>
        <taxon>Viridiplantae</taxon>
        <taxon>Streptophyta</taxon>
        <taxon>Embryophyta</taxon>
        <taxon>Tracheophyta</taxon>
        <taxon>Spermatophyta</taxon>
        <taxon>Magnoliopsida</taxon>
        <taxon>Liliopsida</taxon>
        <taxon>Poales</taxon>
        <taxon>Poaceae</taxon>
        <taxon>BOP clade</taxon>
        <taxon>Oryzoideae</taxon>
        <taxon>Oryzeae</taxon>
        <taxon>Zizaniinae</taxon>
        <taxon>Zizania</taxon>
    </lineage>
</organism>
<sequence length="102" mass="10904">MHGGSSGGVLVCAALLLIDATVCLEKGRRQEGDELLFLAGFSFCNLAPLIFLREEGRGRRRSSSMSVIRLGTYTVMCVLLPLCGKIAVAGGNRRTCLVCVPM</sequence>
<keyword evidence="1" id="KW-0472">Membrane</keyword>
<name>A0A8J5VIT3_ZIZPA</name>
<evidence type="ECO:0000256" key="2">
    <source>
        <dbReference type="SAM" id="SignalP"/>
    </source>
</evidence>
<comment type="caution">
    <text evidence="3">The sequence shown here is derived from an EMBL/GenBank/DDBJ whole genome shotgun (WGS) entry which is preliminary data.</text>
</comment>
<dbReference type="EMBL" id="JAAALK010000286">
    <property type="protein sequence ID" value="KAG8061456.1"/>
    <property type="molecule type" value="Genomic_DNA"/>
</dbReference>
<reference evidence="3" key="1">
    <citation type="journal article" date="2021" name="bioRxiv">
        <title>Whole Genome Assembly and Annotation of Northern Wild Rice, Zizania palustris L., Supports a Whole Genome Duplication in the Zizania Genus.</title>
        <authorList>
            <person name="Haas M."/>
            <person name="Kono T."/>
            <person name="Macchietto M."/>
            <person name="Millas R."/>
            <person name="McGilp L."/>
            <person name="Shao M."/>
            <person name="Duquette J."/>
            <person name="Hirsch C.N."/>
            <person name="Kimball J."/>
        </authorList>
    </citation>
    <scope>NUCLEOTIDE SEQUENCE</scope>
    <source>
        <tissue evidence="3">Fresh leaf tissue</tissue>
    </source>
</reference>
<proteinExistence type="predicted"/>
<keyword evidence="1" id="KW-1133">Transmembrane helix</keyword>